<dbReference type="PROSITE" id="PS50851">
    <property type="entry name" value="CHEW"/>
    <property type="match status" value="1"/>
</dbReference>
<dbReference type="PANTHER" id="PTHR43395:SF1">
    <property type="entry name" value="CHEMOTAXIS PROTEIN CHEA"/>
    <property type="match status" value="1"/>
</dbReference>
<dbReference type="SMART" id="SM01231">
    <property type="entry name" value="H-kinase_dim"/>
    <property type="match status" value="1"/>
</dbReference>
<proteinExistence type="predicted"/>
<feature type="modified residue" description="4-aspartylphosphate" evidence="7">
    <location>
        <position position="718"/>
    </location>
</feature>
<evidence type="ECO:0000256" key="1">
    <source>
        <dbReference type="ARBA" id="ARBA00000085"/>
    </source>
</evidence>
<dbReference type="EMBL" id="PCWA01000051">
    <property type="protein sequence ID" value="PIQ89336.1"/>
    <property type="molecule type" value="Genomic_DNA"/>
</dbReference>
<dbReference type="PROSITE" id="PS50110">
    <property type="entry name" value="RESPONSE_REGULATORY"/>
    <property type="match status" value="1"/>
</dbReference>
<feature type="domain" description="Histidine kinase" evidence="9">
    <location>
        <begin position="298"/>
        <end position="507"/>
    </location>
</feature>
<dbReference type="Pfam" id="PF02895">
    <property type="entry name" value="H-kinase_dim"/>
    <property type="match status" value="1"/>
</dbReference>
<dbReference type="PANTHER" id="PTHR43395">
    <property type="entry name" value="SENSOR HISTIDINE KINASE CHEA"/>
    <property type="match status" value="1"/>
</dbReference>
<dbReference type="Gene3D" id="1.10.287.560">
    <property type="entry name" value="Histidine kinase CheA-like, homodimeric domain"/>
    <property type="match status" value="1"/>
</dbReference>
<evidence type="ECO:0000259" key="11">
    <source>
        <dbReference type="PROSITE" id="PS50851"/>
    </source>
</evidence>
<dbReference type="SUPFAM" id="SSF50341">
    <property type="entry name" value="CheW-like"/>
    <property type="match status" value="1"/>
</dbReference>
<keyword evidence="5" id="KW-0418">Kinase</keyword>
<dbReference type="InterPro" id="IPR004358">
    <property type="entry name" value="Sig_transdc_His_kin-like_C"/>
</dbReference>
<dbReference type="InterPro" id="IPR036890">
    <property type="entry name" value="HATPase_C_sf"/>
</dbReference>
<sequence length="787" mass="88011">MTAKFNRSEFIATFKAEVDEHIGKLSKGLVKLEKNPNDEDIVKELFRIAHTLKGVARMMGFFEIQEIAHRMEDIFGAVTDKKIKFNPSAADKLFSALDAVKSILNSIIKDAKIEIDVASVCSSLELYLSKDPETPQAVSPEESKPRKKDRLIRKDAQLKEPLSEESLPDAEIKKEEISPADKASPDTVYSVKDDYSQVSGQIEEYVRVPLSRINKLLNLLGEMVINKIKTSQKIITLKKITKLTKDSQKRLANFFEEFKNDEYFRRGEKYGQALESLHQSNVDAEKIREEMLAIFENISNEALHMDPVIDELQQRMKEMRMLPCSSVFDEFPRLVRDIAYEQAKKVNFIIDGEDTELDKKVLEGIKSPLVHILRNCVDHGIETLELRRSLGKKEEGEIRLSASQEGGQVIIRIYDDGKGLDMEKIKQVALKKNLCSNTELSSMNEEQIYGFIFRSGFSTSPIITDISGRGIGLDVVKSQIDQLKGKVHVESEKGKGTLITLELPLTIAIIDVLLVKVFGQTFAFPVLSIEESLEVERSSISTIENKMAVQIRGHAVALAKLSDVLGLSSAVDEDAKEKKDEKFPVVVATSLEKRVGFIVDDIIGEQEVFIKSLGAHLGKVKNISGATILGTGDVIVILDIADLIASSRLTHPALSPARLATKEEKSRKKILVVEDSLTTRELERNMLQSHGYSVDVAIDGLEGLDKLAQSKYDLIVCDVQMPRMDGFQFCGALRKNEQYKEIPLIFVTALAKEEDKRRGIDVGAQAYIVKTAFDQANLLDAIERLIG</sequence>
<evidence type="ECO:0000313" key="14">
    <source>
        <dbReference type="Proteomes" id="UP000229641"/>
    </source>
</evidence>
<name>A0A2H0LY72_9BACT</name>
<dbReference type="SMART" id="SM00387">
    <property type="entry name" value="HATPase_c"/>
    <property type="match status" value="1"/>
</dbReference>
<feature type="domain" description="HPt" evidence="12">
    <location>
        <begin position="3"/>
        <end position="107"/>
    </location>
</feature>
<dbReference type="SMART" id="SM00260">
    <property type="entry name" value="CheW"/>
    <property type="match status" value="1"/>
</dbReference>
<dbReference type="InterPro" id="IPR001789">
    <property type="entry name" value="Sig_transdc_resp-reg_receiver"/>
</dbReference>
<evidence type="ECO:0000256" key="5">
    <source>
        <dbReference type="ARBA" id="ARBA00022777"/>
    </source>
</evidence>
<dbReference type="InterPro" id="IPR005467">
    <property type="entry name" value="His_kinase_dom"/>
</dbReference>
<evidence type="ECO:0000256" key="7">
    <source>
        <dbReference type="PROSITE-ProRule" id="PRU00169"/>
    </source>
</evidence>
<evidence type="ECO:0000256" key="8">
    <source>
        <dbReference type="SAM" id="MobiDB-lite"/>
    </source>
</evidence>
<feature type="domain" description="CheW-like" evidence="11">
    <location>
        <begin position="509"/>
        <end position="649"/>
    </location>
</feature>
<dbReference type="InterPro" id="IPR003594">
    <property type="entry name" value="HATPase_dom"/>
</dbReference>
<dbReference type="CDD" id="cd00088">
    <property type="entry name" value="HPT"/>
    <property type="match status" value="1"/>
</dbReference>
<dbReference type="SUPFAM" id="SSF47226">
    <property type="entry name" value="Histidine-containing phosphotransfer domain, HPT domain"/>
    <property type="match status" value="1"/>
</dbReference>
<dbReference type="SUPFAM" id="SSF52172">
    <property type="entry name" value="CheY-like"/>
    <property type="match status" value="1"/>
</dbReference>
<comment type="caution">
    <text evidence="13">The sequence shown here is derived from an EMBL/GenBank/DDBJ whole genome shotgun (WGS) entry which is preliminary data.</text>
</comment>
<dbReference type="Gene3D" id="3.30.565.10">
    <property type="entry name" value="Histidine kinase-like ATPase, C-terminal domain"/>
    <property type="match status" value="1"/>
</dbReference>
<dbReference type="Gene3D" id="2.30.30.40">
    <property type="entry name" value="SH3 Domains"/>
    <property type="match status" value="1"/>
</dbReference>
<gene>
    <name evidence="13" type="ORF">COV72_03555</name>
</gene>
<feature type="compositionally biased region" description="Basic and acidic residues" evidence="8">
    <location>
        <begin position="152"/>
        <end position="162"/>
    </location>
</feature>
<comment type="catalytic activity">
    <reaction evidence="1">
        <text>ATP + protein L-histidine = ADP + protein N-phospho-L-histidine.</text>
        <dbReference type="EC" id="2.7.13.3"/>
    </reaction>
</comment>
<dbReference type="InterPro" id="IPR037006">
    <property type="entry name" value="CheA-like_homodim_sf"/>
</dbReference>
<dbReference type="InterPro" id="IPR051315">
    <property type="entry name" value="Bact_Chemotaxis_CheA"/>
</dbReference>
<keyword evidence="3 7" id="KW-0597">Phosphoprotein</keyword>
<dbReference type="EC" id="2.7.13.3" evidence="2"/>
<dbReference type="CDD" id="cd00731">
    <property type="entry name" value="CheA_reg"/>
    <property type="match status" value="1"/>
</dbReference>
<dbReference type="InterPro" id="IPR036061">
    <property type="entry name" value="CheW-like_dom_sf"/>
</dbReference>
<accession>A0A2H0LY72</accession>
<feature type="modified residue" description="Phosphohistidine" evidence="6">
    <location>
        <position position="50"/>
    </location>
</feature>
<evidence type="ECO:0000256" key="4">
    <source>
        <dbReference type="ARBA" id="ARBA00022679"/>
    </source>
</evidence>
<dbReference type="InterPro" id="IPR011006">
    <property type="entry name" value="CheY-like_superfamily"/>
</dbReference>
<protein>
    <recommendedName>
        <fullName evidence="2">histidine kinase</fullName>
        <ecNumber evidence="2">2.7.13.3</ecNumber>
    </recommendedName>
</protein>
<feature type="domain" description="Response regulatory" evidence="10">
    <location>
        <begin position="669"/>
        <end position="785"/>
    </location>
</feature>
<evidence type="ECO:0000259" key="10">
    <source>
        <dbReference type="PROSITE" id="PS50110"/>
    </source>
</evidence>
<feature type="compositionally biased region" description="Basic and acidic residues" evidence="8">
    <location>
        <begin position="170"/>
        <end position="179"/>
    </location>
</feature>
<dbReference type="PRINTS" id="PR00344">
    <property type="entry name" value="BCTRLSENSOR"/>
</dbReference>
<dbReference type="GO" id="GO:0005737">
    <property type="term" value="C:cytoplasm"/>
    <property type="evidence" value="ECO:0007669"/>
    <property type="project" value="InterPro"/>
</dbReference>
<evidence type="ECO:0000256" key="3">
    <source>
        <dbReference type="ARBA" id="ARBA00022553"/>
    </source>
</evidence>
<feature type="region of interest" description="Disordered" evidence="8">
    <location>
        <begin position="132"/>
        <end position="186"/>
    </location>
</feature>
<organism evidence="13 14">
    <name type="scientific">Candidatus Ghiorseimicrobium undicola</name>
    <dbReference type="NCBI Taxonomy" id="1974746"/>
    <lineage>
        <taxon>Bacteria</taxon>
        <taxon>Pseudomonadati</taxon>
        <taxon>Candidatus Omnitrophota</taxon>
        <taxon>Candidatus Ghiorseimicrobium</taxon>
    </lineage>
</organism>
<dbReference type="InterPro" id="IPR004105">
    <property type="entry name" value="CheA-like_dim"/>
</dbReference>
<dbReference type="AlphaFoldDB" id="A0A2H0LY72"/>
<dbReference type="Pfam" id="PF00072">
    <property type="entry name" value="Response_reg"/>
    <property type="match status" value="1"/>
</dbReference>
<dbReference type="GO" id="GO:0000155">
    <property type="term" value="F:phosphorelay sensor kinase activity"/>
    <property type="evidence" value="ECO:0007669"/>
    <property type="project" value="InterPro"/>
</dbReference>
<dbReference type="SUPFAM" id="SSF55874">
    <property type="entry name" value="ATPase domain of HSP90 chaperone/DNA topoisomerase II/histidine kinase"/>
    <property type="match status" value="1"/>
</dbReference>
<dbReference type="PROSITE" id="PS50109">
    <property type="entry name" value="HIS_KIN"/>
    <property type="match status" value="1"/>
</dbReference>
<evidence type="ECO:0000313" key="13">
    <source>
        <dbReference type="EMBL" id="PIQ89336.1"/>
    </source>
</evidence>
<dbReference type="InterPro" id="IPR002545">
    <property type="entry name" value="CheW-lke_dom"/>
</dbReference>
<dbReference type="FunFam" id="3.30.565.10:FF:000016">
    <property type="entry name" value="Chemotaxis protein CheA, putative"/>
    <property type="match status" value="1"/>
</dbReference>
<dbReference type="Proteomes" id="UP000229641">
    <property type="component" value="Unassembled WGS sequence"/>
</dbReference>
<dbReference type="Pfam" id="PF02518">
    <property type="entry name" value="HATPase_c"/>
    <property type="match status" value="1"/>
</dbReference>
<dbReference type="Pfam" id="PF01584">
    <property type="entry name" value="CheW"/>
    <property type="match status" value="1"/>
</dbReference>
<dbReference type="PROSITE" id="PS50894">
    <property type="entry name" value="HPT"/>
    <property type="match status" value="1"/>
</dbReference>
<evidence type="ECO:0000259" key="12">
    <source>
        <dbReference type="PROSITE" id="PS50894"/>
    </source>
</evidence>
<dbReference type="GO" id="GO:0006935">
    <property type="term" value="P:chemotaxis"/>
    <property type="evidence" value="ECO:0007669"/>
    <property type="project" value="InterPro"/>
</dbReference>
<evidence type="ECO:0000256" key="2">
    <source>
        <dbReference type="ARBA" id="ARBA00012438"/>
    </source>
</evidence>
<dbReference type="InterPro" id="IPR036641">
    <property type="entry name" value="HPT_dom_sf"/>
</dbReference>
<dbReference type="SMART" id="SM00448">
    <property type="entry name" value="REC"/>
    <property type="match status" value="1"/>
</dbReference>
<dbReference type="SMART" id="SM00073">
    <property type="entry name" value="HPT"/>
    <property type="match status" value="1"/>
</dbReference>
<evidence type="ECO:0000259" key="9">
    <source>
        <dbReference type="PROSITE" id="PS50109"/>
    </source>
</evidence>
<dbReference type="Gene3D" id="3.40.50.2300">
    <property type="match status" value="1"/>
</dbReference>
<dbReference type="Gene3D" id="1.20.120.160">
    <property type="entry name" value="HPT domain"/>
    <property type="match status" value="1"/>
</dbReference>
<reference evidence="13 14" key="1">
    <citation type="submission" date="2017-09" db="EMBL/GenBank/DDBJ databases">
        <title>Depth-based differentiation of microbial function through sediment-hosted aquifers and enrichment of novel symbionts in the deep terrestrial subsurface.</title>
        <authorList>
            <person name="Probst A.J."/>
            <person name="Ladd B."/>
            <person name="Jarett J.K."/>
            <person name="Geller-Mcgrath D.E."/>
            <person name="Sieber C.M."/>
            <person name="Emerson J.B."/>
            <person name="Anantharaman K."/>
            <person name="Thomas B.C."/>
            <person name="Malmstrom R."/>
            <person name="Stieglmeier M."/>
            <person name="Klingl A."/>
            <person name="Woyke T."/>
            <person name="Ryan C.M."/>
            <person name="Banfield J.F."/>
        </authorList>
    </citation>
    <scope>NUCLEOTIDE SEQUENCE [LARGE SCALE GENOMIC DNA]</scope>
    <source>
        <strain evidence="13">CG11_big_fil_rev_8_21_14_0_20_42_13</strain>
    </source>
</reference>
<dbReference type="Pfam" id="PF01627">
    <property type="entry name" value="Hpt"/>
    <property type="match status" value="1"/>
</dbReference>
<dbReference type="InterPro" id="IPR008207">
    <property type="entry name" value="Sig_transdc_His_kin_Hpt_dom"/>
</dbReference>
<evidence type="ECO:0000256" key="6">
    <source>
        <dbReference type="PROSITE-ProRule" id="PRU00110"/>
    </source>
</evidence>
<keyword evidence="4" id="KW-0808">Transferase</keyword>